<keyword evidence="1" id="KW-0175">Coiled coil</keyword>
<feature type="coiled-coil region" evidence="1">
    <location>
        <begin position="36"/>
        <end position="76"/>
    </location>
</feature>
<protein>
    <submittedName>
        <fullName evidence="2">Uncharacterized protein</fullName>
    </submittedName>
</protein>
<dbReference type="EMBL" id="CM017873">
    <property type="protein sequence ID" value="KAG1331825.1"/>
    <property type="molecule type" value="Genomic_DNA"/>
</dbReference>
<sequence length="157" mass="16810">MSSLCFSSDVAASFSNVTNSIGMIQGGTSYASLLGVAKLEEALELDEAAIKVTEEKEKLIKALAEVEKSKVVAEARLKAIKEFKASACFEAEVAKGSSMAYEYKFEAYKVSVVWLFSGVDISGLDPIAEASTSKPIIEVIVKLVPKGCYQAYNQGCC</sequence>
<dbReference type="Proteomes" id="UP000797356">
    <property type="component" value="Chromosome 2"/>
</dbReference>
<reference evidence="2" key="2">
    <citation type="submission" date="2019-07" db="EMBL/GenBank/DDBJ databases">
        <authorList>
            <person name="Yang Y."/>
            <person name="Bocs S."/>
            <person name="Baudouin L."/>
        </authorList>
    </citation>
    <scope>NUCLEOTIDE SEQUENCE</scope>
    <source>
        <tissue evidence="2">Spear leaf of Hainan Tall coconut</tissue>
    </source>
</reference>
<accession>A0A8K0I0V8</accession>
<name>A0A8K0I0V8_COCNU</name>
<gene>
    <name evidence="2" type="ORF">COCNU_02G017930</name>
</gene>
<keyword evidence="3" id="KW-1185">Reference proteome</keyword>
<reference evidence="2" key="1">
    <citation type="journal article" date="2017" name="Gigascience">
        <title>The genome draft of coconut (Cocos nucifera).</title>
        <authorList>
            <person name="Xiao Y."/>
            <person name="Xu P."/>
            <person name="Fan H."/>
            <person name="Baudouin L."/>
            <person name="Xia W."/>
            <person name="Bocs S."/>
            <person name="Xu J."/>
            <person name="Li Q."/>
            <person name="Guo A."/>
            <person name="Zhou L."/>
            <person name="Li J."/>
            <person name="Wu Y."/>
            <person name="Ma Z."/>
            <person name="Armero A."/>
            <person name="Issali A.E."/>
            <person name="Liu N."/>
            <person name="Peng M."/>
            <person name="Yang Y."/>
        </authorList>
    </citation>
    <scope>NUCLEOTIDE SEQUENCE</scope>
    <source>
        <tissue evidence="2">Spear leaf of Hainan Tall coconut</tissue>
    </source>
</reference>
<comment type="caution">
    <text evidence="2">The sequence shown here is derived from an EMBL/GenBank/DDBJ whole genome shotgun (WGS) entry which is preliminary data.</text>
</comment>
<evidence type="ECO:0000256" key="1">
    <source>
        <dbReference type="SAM" id="Coils"/>
    </source>
</evidence>
<organism evidence="2 3">
    <name type="scientific">Cocos nucifera</name>
    <name type="common">Coconut palm</name>
    <dbReference type="NCBI Taxonomy" id="13894"/>
    <lineage>
        <taxon>Eukaryota</taxon>
        <taxon>Viridiplantae</taxon>
        <taxon>Streptophyta</taxon>
        <taxon>Embryophyta</taxon>
        <taxon>Tracheophyta</taxon>
        <taxon>Spermatophyta</taxon>
        <taxon>Magnoliopsida</taxon>
        <taxon>Liliopsida</taxon>
        <taxon>Arecaceae</taxon>
        <taxon>Arecoideae</taxon>
        <taxon>Cocoseae</taxon>
        <taxon>Attaleinae</taxon>
        <taxon>Cocos</taxon>
    </lineage>
</organism>
<evidence type="ECO:0000313" key="3">
    <source>
        <dbReference type="Proteomes" id="UP000797356"/>
    </source>
</evidence>
<evidence type="ECO:0000313" key="2">
    <source>
        <dbReference type="EMBL" id="KAG1331825.1"/>
    </source>
</evidence>
<proteinExistence type="predicted"/>
<dbReference type="AlphaFoldDB" id="A0A8K0I0V8"/>